<accession>A0A1E1M5J3</accession>
<evidence type="ECO:0000313" key="1">
    <source>
        <dbReference type="EMBL" id="CZT44372.1"/>
    </source>
</evidence>
<proteinExistence type="predicted"/>
<evidence type="ECO:0008006" key="3">
    <source>
        <dbReference type="Google" id="ProtNLM"/>
    </source>
</evidence>
<reference evidence="2" key="1">
    <citation type="submission" date="2016-03" db="EMBL/GenBank/DDBJ databases">
        <authorList>
            <person name="Guldener U."/>
        </authorList>
    </citation>
    <scope>NUCLEOTIDE SEQUENCE [LARGE SCALE GENOMIC DNA]</scope>
</reference>
<name>A0A1E1M5J3_RHYSE</name>
<sequence length="175" mass="19784">MQESLEMGGLTYPIEDNLVKVPEALWRTLVADRGPNNISAPSWYHRACLHCLIHVTPNGGLSTGVLKEQSGTATTMVTLLKRVQQVVWNRKFLLSKTKKLFGLAPTNAQEGDSICMLFGYSVPVVLRKMESETGTYYHFIGESYIHGIMDGEVLEQLSLEQRQHPYLDQVEFEIR</sequence>
<dbReference type="Proteomes" id="UP000177625">
    <property type="component" value="Unassembled WGS sequence"/>
</dbReference>
<organism evidence="1 2">
    <name type="scientific">Rhynchosporium secalis</name>
    <name type="common">Barley scald fungus</name>
    <dbReference type="NCBI Taxonomy" id="38038"/>
    <lineage>
        <taxon>Eukaryota</taxon>
        <taxon>Fungi</taxon>
        <taxon>Dikarya</taxon>
        <taxon>Ascomycota</taxon>
        <taxon>Pezizomycotina</taxon>
        <taxon>Leotiomycetes</taxon>
        <taxon>Helotiales</taxon>
        <taxon>Ploettnerulaceae</taxon>
        <taxon>Rhynchosporium</taxon>
    </lineage>
</organism>
<keyword evidence="2" id="KW-1185">Reference proteome</keyword>
<dbReference type="AlphaFoldDB" id="A0A1E1M5J3"/>
<dbReference type="EMBL" id="FJVC01000167">
    <property type="protein sequence ID" value="CZT44372.1"/>
    <property type="molecule type" value="Genomic_DNA"/>
</dbReference>
<dbReference type="PANTHER" id="PTHR24148:SF64">
    <property type="entry name" value="HETEROKARYON INCOMPATIBILITY DOMAIN-CONTAINING PROTEIN"/>
    <property type="match status" value="1"/>
</dbReference>
<dbReference type="Pfam" id="PF26639">
    <property type="entry name" value="Het-6_barrel"/>
    <property type="match status" value="1"/>
</dbReference>
<evidence type="ECO:0000313" key="2">
    <source>
        <dbReference type="Proteomes" id="UP000177625"/>
    </source>
</evidence>
<dbReference type="PANTHER" id="PTHR24148">
    <property type="entry name" value="ANKYRIN REPEAT DOMAIN-CONTAINING PROTEIN 39 HOMOLOG-RELATED"/>
    <property type="match status" value="1"/>
</dbReference>
<protein>
    <recommendedName>
        <fullName evidence="3">Heterokaryon incompatibility domain-containing protein</fullName>
    </recommendedName>
</protein>
<gene>
    <name evidence="1" type="ORF">RSE6_04532</name>
</gene>
<dbReference type="InterPro" id="IPR052895">
    <property type="entry name" value="HetReg/Transcr_Mod"/>
</dbReference>